<comment type="caution">
    <text evidence="1">The sequence shown here is derived from an EMBL/GenBank/DDBJ whole genome shotgun (WGS) entry which is preliminary data.</text>
</comment>
<name>A0ABV5CGX1_9SPHI</name>
<proteinExistence type="predicted"/>
<dbReference type="EMBL" id="JBBVGT010000002">
    <property type="protein sequence ID" value="MFB5945592.1"/>
    <property type="molecule type" value="Genomic_DNA"/>
</dbReference>
<dbReference type="Proteomes" id="UP001580928">
    <property type="component" value="Unassembled WGS sequence"/>
</dbReference>
<dbReference type="PRINTS" id="PR00411">
    <property type="entry name" value="PNDRDTASEI"/>
</dbReference>
<dbReference type="Gene3D" id="3.50.50.60">
    <property type="entry name" value="FAD/NAD(P)-binding domain"/>
    <property type="match status" value="1"/>
</dbReference>
<dbReference type="InterPro" id="IPR036188">
    <property type="entry name" value="FAD/NAD-bd_sf"/>
</dbReference>
<reference evidence="1 2" key="1">
    <citation type="submission" date="2024-04" db="EMBL/GenBank/DDBJ databases">
        <title>Albibacterium profundi sp. nov., isolated from sediment of the Challenger Deep of Mariana Trench.</title>
        <authorList>
            <person name="Wang Y."/>
        </authorList>
    </citation>
    <scope>NUCLEOTIDE SEQUENCE [LARGE SCALE GENOMIC DNA]</scope>
    <source>
        <strain evidence="1 2">RHL897</strain>
    </source>
</reference>
<dbReference type="Pfam" id="PF13450">
    <property type="entry name" value="NAD_binding_8"/>
    <property type="match status" value="1"/>
</dbReference>
<evidence type="ECO:0000313" key="1">
    <source>
        <dbReference type="EMBL" id="MFB5945592.1"/>
    </source>
</evidence>
<evidence type="ECO:0000313" key="2">
    <source>
        <dbReference type="Proteomes" id="UP001580928"/>
    </source>
</evidence>
<sequence length="478" mass="51976">MSKTDFDAVVVGSGPNGLAAAITLQRQGKSVLLIEANNKIGGGLRSEELTLPGFLHDVCSAVHPMASVSPFLKSVPLEDYGVDFIYPDVSIAHPLENGSTAVLTRSLDYTAASLGEDRQAYLDLMTPILKDWPKLTKDILSPLLKIPTNPRAMANFGWLGLSSAMRLSRRFKTPEAKALWAGMSAHSMQPLSKFTTSAVGLVLQATGHVKGWPLVIGGSQRIADALSAYFTSLGGKIETGFYVKSLSQLPSSKLIMFDVTPRQLLEIAGHRFSRSYQWQLKKFRYGMGVFKVDWALDAPIPFTAADARRAGTLHLGNTIEEIQASEDAAYKGRHVQRPFVLLSQPSLFDYHRAPAGKHTAWAYCHVPGGSTVDMKDAIESQIERFAPGFKDRILASHTFNTEQLQAYNPNYIGGDIGGGVMDIRQLFNRPALFSPYRTGVKGIYICSSSTPPGGGVHGMCGFHAAKRALSDVFGIKID</sequence>
<gene>
    <name evidence="1" type="ORF">WKR92_07085</name>
</gene>
<dbReference type="RefSeq" id="WP_375557127.1">
    <property type="nucleotide sequence ID" value="NZ_JBBVGT010000002.1"/>
</dbReference>
<accession>A0ABV5CGX1</accession>
<keyword evidence="2" id="KW-1185">Reference proteome</keyword>
<organism evidence="1 2">
    <name type="scientific">Albibacterium profundi</name>
    <dbReference type="NCBI Taxonomy" id="3134906"/>
    <lineage>
        <taxon>Bacteria</taxon>
        <taxon>Pseudomonadati</taxon>
        <taxon>Bacteroidota</taxon>
        <taxon>Sphingobacteriia</taxon>
        <taxon>Sphingobacteriales</taxon>
        <taxon>Sphingobacteriaceae</taxon>
        <taxon>Albibacterium</taxon>
    </lineage>
</organism>
<dbReference type="PANTHER" id="PTHR10668">
    <property type="entry name" value="PHYTOENE DEHYDROGENASE"/>
    <property type="match status" value="1"/>
</dbReference>
<dbReference type="PANTHER" id="PTHR10668:SF105">
    <property type="entry name" value="DEHYDROGENASE-RELATED"/>
    <property type="match status" value="1"/>
</dbReference>
<protein>
    <submittedName>
        <fullName evidence="1">NAD(P)/FAD-dependent oxidoreductase</fullName>
    </submittedName>
</protein>
<dbReference type="Gene3D" id="3.90.660.50">
    <property type="match status" value="1"/>
</dbReference>
<dbReference type="SUPFAM" id="SSF51905">
    <property type="entry name" value="FAD/NAD(P)-binding domain"/>
    <property type="match status" value="1"/>
</dbReference>